<dbReference type="eggNOG" id="KOG3631">
    <property type="taxonomic scope" value="Eukaryota"/>
</dbReference>
<dbReference type="OrthoDB" id="6234541at2759"/>
<dbReference type="CDD" id="cd22816">
    <property type="entry name" value="TMEM203"/>
    <property type="match status" value="1"/>
</dbReference>
<protein>
    <recommendedName>
        <fullName evidence="5">Transmembrane protein 203</fullName>
    </recommendedName>
</protein>
<dbReference type="AlphaFoldDB" id="E0VRF5"/>
<keyword evidence="4" id="KW-1185">Reference proteome</keyword>
<name>E0VRF5_PEDHC</name>
<gene>
    <name evidence="3" type="primary">8237818</name>
    <name evidence="2" type="ORF">Phum_PHUM397380</name>
</gene>
<feature type="transmembrane region" description="Helical" evidence="1">
    <location>
        <begin position="47"/>
        <end position="71"/>
    </location>
</feature>
<dbReference type="PANTHER" id="PTHR13568">
    <property type="entry name" value="FAM11A, B PROTEIN"/>
    <property type="match status" value="1"/>
</dbReference>
<dbReference type="CTD" id="8237818"/>
<dbReference type="EMBL" id="DS235465">
    <property type="protein sequence ID" value="EEB15961.1"/>
    <property type="molecule type" value="Genomic_DNA"/>
</dbReference>
<dbReference type="GeneID" id="8237818"/>
<dbReference type="KEGG" id="phu:Phum_PHUM397380"/>
<keyword evidence="1" id="KW-0472">Membrane</keyword>
<evidence type="ECO:0000313" key="4">
    <source>
        <dbReference type="Proteomes" id="UP000009046"/>
    </source>
</evidence>
<dbReference type="Proteomes" id="UP000009046">
    <property type="component" value="Unassembled WGS sequence"/>
</dbReference>
<dbReference type="GO" id="GO:0006874">
    <property type="term" value="P:intracellular calcium ion homeostasis"/>
    <property type="evidence" value="ECO:0007669"/>
    <property type="project" value="TreeGrafter"/>
</dbReference>
<dbReference type="RefSeq" id="XP_002428699.1">
    <property type="nucleotide sequence ID" value="XM_002428654.1"/>
</dbReference>
<reference evidence="2" key="2">
    <citation type="submission" date="2007-04" db="EMBL/GenBank/DDBJ databases">
        <title>The genome of the human body louse.</title>
        <authorList>
            <consortium name="The Human Body Louse Genome Consortium"/>
            <person name="Kirkness E."/>
            <person name="Walenz B."/>
            <person name="Hass B."/>
            <person name="Bruggner R."/>
            <person name="Strausberg R."/>
        </authorList>
    </citation>
    <scope>NUCLEOTIDE SEQUENCE</scope>
    <source>
        <strain evidence="2">USDA</strain>
    </source>
</reference>
<reference evidence="2" key="1">
    <citation type="submission" date="2007-04" db="EMBL/GenBank/DDBJ databases">
        <title>Annotation of Pediculus humanus corporis strain USDA.</title>
        <authorList>
            <person name="Kirkness E."/>
            <person name="Hannick L."/>
            <person name="Hass B."/>
            <person name="Bruggner R."/>
            <person name="Lawson D."/>
            <person name="Bidwell S."/>
            <person name="Joardar V."/>
            <person name="Caler E."/>
            <person name="Walenz B."/>
            <person name="Inman J."/>
            <person name="Schobel S."/>
            <person name="Galinsky K."/>
            <person name="Amedeo P."/>
            <person name="Strausberg R."/>
        </authorList>
    </citation>
    <scope>NUCLEOTIDE SEQUENCE</scope>
    <source>
        <strain evidence="2">USDA</strain>
    </source>
</reference>
<keyword evidence="1" id="KW-0812">Transmembrane</keyword>
<proteinExistence type="predicted"/>
<dbReference type="PANTHER" id="PTHR13568:SF9">
    <property type="entry name" value="TRANSMEMBRANE PROTEIN 203"/>
    <property type="match status" value="1"/>
</dbReference>
<dbReference type="OMA" id="LNTYFCA"/>
<sequence length="137" mass="15947">MFFSLREILSFLGISVFEIWLNVLSLTIFTILLAFKLDGLVYFKELNWWSIFLPLFIADGLNCYFCIIVFIRMYLCGQIKNGLLCTTWSLSVLTLIFVFKFLLCRKLSGQSTLEYSEVVSPIFILLQLFVARACQMH</sequence>
<evidence type="ECO:0000313" key="3">
    <source>
        <dbReference type="EnsemblMetazoa" id="PHUM397380-PA"/>
    </source>
</evidence>
<dbReference type="VEuPathDB" id="VectorBase:PHUM397380"/>
<feature type="transmembrane region" description="Helical" evidence="1">
    <location>
        <begin position="12"/>
        <end position="35"/>
    </location>
</feature>
<feature type="transmembrane region" description="Helical" evidence="1">
    <location>
        <begin position="83"/>
        <end position="103"/>
    </location>
</feature>
<keyword evidence="1" id="KW-1133">Transmembrane helix</keyword>
<organism>
    <name type="scientific">Pediculus humanus subsp. corporis</name>
    <name type="common">Body louse</name>
    <dbReference type="NCBI Taxonomy" id="121224"/>
    <lineage>
        <taxon>Eukaryota</taxon>
        <taxon>Metazoa</taxon>
        <taxon>Ecdysozoa</taxon>
        <taxon>Arthropoda</taxon>
        <taxon>Hexapoda</taxon>
        <taxon>Insecta</taxon>
        <taxon>Pterygota</taxon>
        <taxon>Neoptera</taxon>
        <taxon>Paraneoptera</taxon>
        <taxon>Psocodea</taxon>
        <taxon>Troctomorpha</taxon>
        <taxon>Phthiraptera</taxon>
        <taxon>Anoplura</taxon>
        <taxon>Pediculidae</taxon>
        <taxon>Pediculus</taxon>
    </lineage>
</organism>
<accession>E0VRF5</accession>
<evidence type="ECO:0000313" key="2">
    <source>
        <dbReference type="EMBL" id="EEB15961.1"/>
    </source>
</evidence>
<dbReference type="FunCoup" id="E0VRF5">
    <property type="interactions" value="1067"/>
</dbReference>
<evidence type="ECO:0008006" key="5">
    <source>
        <dbReference type="Google" id="ProtNLM"/>
    </source>
</evidence>
<dbReference type="EnsemblMetazoa" id="PHUM397380-RA">
    <property type="protein sequence ID" value="PHUM397380-PA"/>
    <property type="gene ID" value="PHUM397380"/>
</dbReference>
<reference evidence="3" key="3">
    <citation type="submission" date="2021-02" db="UniProtKB">
        <authorList>
            <consortium name="EnsemblMetazoa"/>
        </authorList>
    </citation>
    <scope>IDENTIFICATION</scope>
    <source>
        <strain evidence="3">USDA</strain>
    </source>
</reference>
<dbReference type="Pfam" id="PF10269">
    <property type="entry name" value="Tmemb_185A"/>
    <property type="match status" value="1"/>
</dbReference>
<dbReference type="InParanoid" id="E0VRF5"/>
<evidence type="ECO:0000256" key="1">
    <source>
        <dbReference type="SAM" id="Phobius"/>
    </source>
</evidence>
<dbReference type="HOGENOM" id="CLU_145619_1_0_1"/>
<feature type="transmembrane region" description="Helical" evidence="1">
    <location>
        <begin position="115"/>
        <end position="134"/>
    </location>
</feature>
<dbReference type="InterPro" id="IPR019396">
    <property type="entry name" value="TM_Fragile-X-F-assoc"/>
</dbReference>
<dbReference type="EMBL" id="AAZO01004656">
    <property type="status" value="NOT_ANNOTATED_CDS"/>
    <property type="molecule type" value="Genomic_DNA"/>
</dbReference>
<dbReference type="STRING" id="121224.E0VRF5"/>
<dbReference type="GO" id="GO:0005783">
    <property type="term" value="C:endoplasmic reticulum"/>
    <property type="evidence" value="ECO:0007669"/>
    <property type="project" value="TreeGrafter"/>
</dbReference>